<keyword evidence="1" id="KW-0520">NAD</keyword>
<organism evidence="3 4">
    <name type="scientific">Maribacter dokdonensis</name>
    <dbReference type="NCBI Taxonomy" id="320912"/>
    <lineage>
        <taxon>Bacteria</taxon>
        <taxon>Pseudomonadati</taxon>
        <taxon>Bacteroidota</taxon>
        <taxon>Flavobacteriia</taxon>
        <taxon>Flavobacteriales</taxon>
        <taxon>Flavobacteriaceae</taxon>
        <taxon>Maribacter</taxon>
    </lineage>
</organism>
<evidence type="ECO:0000256" key="1">
    <source>
        <dbReference type="ARBA" id="ARBA00023027"/>
    </source>
</evidence>
<protein>
    <submittedName>
        <fullName evidence="3">UDP-glucuronate 4-epimerase</fullName>
    </submittedName>
</protein>
<dbReference type="Proteomes" id="UP000199574">
    <property type="component" value="Chromosome I"/>
</dbReference>
<dbReference type="GeneID" id="90594106"/>
<name>A0ABY0UIB7_9FLAO</name>
<evidence type="ECO:0000313" key="4">
    <source>
        <dbReference type="Proteomes" id="UP000199574"/>
    </source>
</evidence>
<dbReference type="InterPro" id="IPR036291">
    <property type="entry name" value="NAD(P)-bd_dom_sf"/>
</dbReference>
<dbReference type="PANTHER" id="PTHR43574">
    <property type="entry name" value="EPIMERASE-RELATED"/>
    <property type="match status" value="1"/>
</dbReference>
<reference evidence="3 4" key="1">
    <citation type="submission" date="2016-10" db="EMBL/GenBank/DDBJ databases">
        <authorList>
            <person name="Varghese N."/>
            <person name="Submissions S."/>
        </authorList>
    </citation>
    <scope>NUCLEOTIDE SEQUENCE [LARGE SCALE GENOMIC DNA]</scope>
    <source>
        <strain evidence="3 4">MAR_2009_60</strain>
    </source>
</reference>
<gene>
    <name evidence="3" type="ORF">SAMN05192545_1939</name>
</gene>
<evidence type="ECO:0000259" key="2">
    <source>
        <dbReference type="Pfam" id="PF01370"/>
    </source>
</evidence>
<dbReference type="Pfam" id="PF01370">
    <property type="entry name" value="Epimerase"/>
    <property type="match status" value="1"/>
</dbReference>
<dbReference type="RefSeq" id="WP_091605311.1">
    <property type="nucleotide sequence ID" value="NZ_LT629754.1"/>
</dbReference>
<feature type="domain" description="NAD-dependent epimerase/dehydratase" evidence="2">
    <location>
        <begin position="3"/>
        <end position="268"/>
    </location>
</feature>
<dbReference type="InterPro" id="IPR001509">
    <property type="entry name" value="Epimerase_deHydtase"/>
</dbReference>
<proteinExistence type="predicted"/>
<dbReference type="SUPFAM" id="SSF51735">
    <property type="entry name" value="NAD(P)-binding Rossmann-fold domains"/>
    <property type="match status" value="1"/>
</dbReference>
<evidence type="ECO:0000313" key="3">
    <source>
        <dbReference type="EMBL" id="SDS72820.1"/>
    </source>
</evidence>
<sequence>MKILVTGAAGFIGFFVAKTLLERGHTVVGLDNINDYYDVNLKYDRLKELGVNKNEAEIYNSISQSNKDSKFSFIRLNLEDRENLPVLFKKEAFDKVCNLAAQAGIRYSLENPEAYIDSNVVGFLNILECCRNSAIKHLVYASSSSVYGSNEKVPFKTTDQVDHPISLYAATKKSNELMAYTYSHLYDFYTTGLRFFTVYGPWGRPDMAYFSFTEKIIENQPINVYNNGQHARDFTYIDDIVNGLILVLEKEYKPNFATPSNSSIYNIGKGTPVKLMDFINEIASNLDKEVKTVMMPMQAGDVHTTWADTTELKTNYDYLAEINLEQGVKRFIDWYRSYKK</sequence>
<keyword evidence="4" id="KW-1185">Reference proteome</keyword>
<accession>A0ABY0UIB7</accession>
<dbReference type="Gene3D" id="3.90.25.10">
    <property type="entry name" value="UDP-galactose 4-epimerase, domain 1"/>
    <property type="match status" value="1"/>
</dbReference>
<dbReference type="PRINTS" id="PR01713">
    <property type="entry name" value="NUCEPIMERASE"/>
</dbReference>
<dbReference type="Gene3D" id="3.40.50.720">
    <property type="entry name" value="NAD(P)-binding Rossmann-like Domain"/>
    <property type="match status" value="1"/>
</dbReference>
<dbReference type="EMBL" id="LT629754">
    <property type="protein sequence ID" value="SDS72820.1"/>
    <property type="molecule type" value="Genomic_DNA"/>
</dbReference>